<feature type="region of interest" description="Disordered" evidence="1">
    <location>
        <begin position="113"/>
        <end position="151"/>
    </location>
</feature>
<protein>
    <submittedName>
        <fullName evidence="2">Uncharacterized protein</fullName>
    </submittedName>
</protein>
<sequence>MSDLSFAQTYILASRVRSKLTKEANSPKASLRNLVVQANMLDNIMDYIHDETEKRTTITKQAPKDHVSFNVPIKPTRHEYKTSIVEYELDEESDSDEEIAVEEYAPMYYYSQREADSEEEEEEDEEWEDEYSSSSDSDDYYYSDEEEDQEVQPIQEAQANFTPRTLPGPSFRQLPVMNLHSIEENEEEDEEYSSDSEEDEEDEESITSLPELTYASSLSDDEVEEHEELHEETSVIEEQEHEFFIKSHGKEKYPKLVHHNEEAANMIITHQTTQISLEHVF</sequence>
<dbReference type="OrthoDB" id="5431245at2759"/>
<accession>A0A8J5QJN8</accession>
<dbReference type="PANTHER" id="PTHR36826:SF1">
    <property type="entry name" value="PROTEIN ECM13"/>
    <property type="match status" value="1"/>
</dbReference>
<organism evidence="2 3">
    <name type="scientific">[Candida] subhashii</name>
    <dbReference type="NCBI Taxonomy" id="561895"/>
    <lineage>
        <taxon>Eukaryota</taxon>
        <taxon>Fungi</taxon>
        <taxon>Dikarya</taxon>
        <taxon>Ascomycota</taxon>
        <taxon>Saccharomycotina</taxon>
        <taxon>Pichiomycetes</taxon>
        <taxon>Debaryomycetaceae</taxon>
        <taxon>Spathaspora</taxon>
    </lineage>
</organism>
<dbReference type="GeneID" id="73469922"/>
<dbReference type="RefSeq" id="XP_049263605.1">
    <property type="nucleotide sequence ID" value="XM_049406943.1"/>
</dbReference>
<dbReference type="Proteomes" id="UP000694255">
    <property type="component" value="Unassembled WGS sequence"/>
</dbReference>
<reference evidence="2 3" key="1">
    <citation type="journal article" date="2021" name="DNA Res.">
        <title>Genome analysis of Candida subhashii reveals its hybrid nature and dual mitochondrial genome conformations.</title>
        <authorList>
            <person name="Mixao V."/>
            <person name="Hegedusova E."/>
            <person name="Saus E."/>
            <person name="Pryszcz L.P."/>
            <person name="Cillingova A."/>
            <person name="Nosek J."/>
            <person name="Gabaldon T."/>
        </authorList>
    </citation>
    <scope>NUCLEOTIDE SEQUENCE [LARGE SCALE GENOMIC DNA]</scope>
    <source>
        <strain evidence="2 3">CBS 10753</strain>
    </source>
</reference>
<evidence type="ECO:0000256" key="1">
    <source>
        <dbReference type="SAM" id="MobiDB-lite"/>
    </source>
</evidence>
<evidence type="ECO:0000313" key="3">
    <source>
        <dbReference type="Proteomes" id="UP000694255"/>
    </source>
</evidence>
<evidence type="ECO:0000313" key="2">
    <source>
        <dbReference type="EMBL" id="KAG7663373.1"/>
    </source>
</evidence>
<dbReference type="PANTHER" id="PTHR36826">
    <property type="entry name" value="PROTEIN ECM13"/>
    <property type="match status" value="1"/>
</dbReference>
<keyword evidence="3" id="KW-1185">Reference proteome</keyword>
<feature type="region of interest" description="Disordered" evidence="1">
    <location>
        <begin position="181"/>
        <end position="239"/>
    </location>
</feature>
<gene>
    <name evidence="2" type="ORF">J8A68_003121</name>
</gene>
<proteinExistence type="predicted"/>
<dbReference type="AlphaFoldDB" id="A0A8J5QJN8"/>
<comment type="caution">
    <text evidence="2">The sequence shown here is derived from an EMBL/GenBank/DDBJ whole genome shotgun (WGS) entry which is preliminary data.</text>
</comment>
<dbReference type="EMBL" id="JAGSYN010000139">
    <property type="protein sequence ID" value="KAG7663373.1"/>
    <property type="molecule type" value="Genomic_DNA"/>
</dbReference>
<feature type="compositionally biased region" description="Acidic residues" evidence="1">
    <location>
        <begin position="184"/>
        <end position="205"/>
    </location>
</feature>
<name>A0A8J5QJN8_9ASCO</name>
<dbReference type="InterPro" id="IPR037738">
    <property type="entry name" value="Ecm13-like"/>
</dbReference>
<feature type="compositionally biased region" description="Acidic residues" evidence="1">
    <location>
        <begin position="116"/>
        <end position="150"/>
    </location>
</feature>